<gene>
    <name evidence="1" type="primary">BQ5605_C024g09796</name>
    <name evidence="1" type="ORF">BQ5605_C024G09796</name>
</gene>
<keyword evidence="2" id="KW-1185">Reference proteome</keyword>
<accession>A0A2X0PFB1</accession>
<dbReference type="EMBL" id="FQNC01000086">
    <property type="protein sequence ID" value="SGZ25898.1"/>
    <property type="molecule type" value="Genomic_DNA"/>
</dbReference>
<dbReference type="STRING" id="796604.A0A2X0PFB1"/>
<organism evidence="1 2">
    <name type="scientific">Microbotryum silenes-dioicae</name>
    <dbReference type="NCBI Taxonomy" id="796604"/>
    <lineage>
        <taxon>Eukaryota</taxon>
        <taxon>Fungi</taxon>
        <taxon>Dikarya</taxon>
        <taxon>Basidiomycota</taxon>
        <taxon>Pucciniomycotina</taxon>
        <taxon>Microbotryomycetes</taxon>
        <taxon>Microbotryales</taxon>
        <taxon>Microbotryaceae</taxon>
        <taxon>Microbotryum</taxon>
    </lineage>
</organism>
<protein>
    <submittedName>
        <fullName evidence="1">BQ5605_C024g09796 protein</fullName>
    </submittedName>
</protein>
<proteinExistence type="predicted"/>
<name>A0A2X0PFB1_9BASI</name>
<sequence length="242" mass="24695">MFVPDSHLCWSFLASQYLTKRISAHLSYPIPPGRIFLGAQTTDASNQYSQNALLLLGYISPYSEGLHLDVDHPLGTNISLYNGANTFNLTLPTNLTTRISYVLVLGSTSNAGPPFAIRGTGPADPEASESASSTTGRMIEALPTTYILGGVTTVVNGPSTTTAAALTAASPTPAPGSTSAGATASPVVAIVSSSSSTAALTTLAAAAESNTMSRTSSAHHSTSVNTPLLASVLIGVGYFALC</sequence>
<reference evidence="1 2" key="1">
    <citation type="submission" date="2016-11" db="EMBL/GenBank/DDBJ databases">
        <authorList>
            <person name="Jaros S."/>
            <person name="Januszkiewicz K."/>
            <person name="Wedrychowicz H."/>
        </authorList>
    </citation>
    <scope>NUCLEOTIDE SEQUENCE [LARGE SCALE GENOMIC DNA]</scope>
</reference>
<dbReference type="AlphaFoldDB" id="A0A2X0PFB1"/>
<evidence type="ECO:0000313" key="2">
    <source>
        <dbReference type="Proteomes" id="UP000249464"/>
    </source>
</evidence>
<evidence type="ECO:0000313" key="1">
    <source>
        <dbReference type="EMBL" id="SGZ25898.1"/>
    </source>
</evidence>
<dbReference type="Proteomes" id="UP000249464">
    <property type="component" value="Unassembled WGS sequence"/>
</dbReference>